<dbReference type="Gene3D" id="3.60.140.10">
    <property type="entry name" value="CNF1/YfiH-like putative cysteine hydrolases"/>
    <property type="match status" value="1"/>
</dbReference>
<evidence type="ECO:0000256" key="6">
    <source>
        <dbReference type="ARBA" id="ARBA00022833"/>
    </source>
</evidence>
<evidence type="ECO:0000256" key="4">
    <source>
        <dbReference type="ARBA" id="ARBA00022723"/>
    </source>
</evidence>
<comment type="catalytic activity">
    <reaction evidence="7">
        <text>adenosine + H2O + H(+) = inosine + NH4(+)</text>
        <dbReference type="Rhea" id="RHEA:24408"/>
        <dbReference type="ChEBI" id="CHEBI:15377"/>
        <dbReference type="ChEBI" id="CHEBI:15378"/>
        <dbReference type="ChEBI" id="CHEBI:16335"/>
        <dbReference type="ChEBI" id="CHEBI:17596"/>
        <dbReference type="ChEBI" id="CHEBI:28938"/>
        <dbReference type="EC" id="3.5.4.4"/>
    </reaction>
    <physiologicalReaction direction="left-to-right" evidence="7">
        <dbReference type="Rhea" id="RHEA:24409"/>
    </physiologicalReaction>
</comment>
<dbReference type="RefSeq" id="WP_108974857.1">
    <property type="nucleotide sequence ID" value="NZ_BFBB01000003.1"/>
</dbReference>
<evidence type="ECO:0008006" key="12">
    <source>
        <dbReference type="Google" id="ProtNLM"/>
    </source>
</evidence>
<dbReference type="InterPro" id="IPR011324">
    <property type="entry name" value="Cytotoxic_necrot_fac-like_cat"/>
</dbReference>
<evidence type="ECO:0000256" key="5">
    <source>
        <dbReference type="ARBA" id="ARBA00022801"/>
    </source>
</evidence>
<dbReference type="AlphaFoldDB" id="A0A2P2DYN4"/>
<dbReference type="EMBL" id="BFBB01000003">
    <property type="protein sequence ID" value="GBF49722.1"/>
    <property type="molecule type" value="Genomic_DNA"/>
</dbReference>
<keyword evidence="6" id="KW-0862">Zinc</keyword>
<reference evidence="10 11" key="1">
    <citation type="submission" date="2018-02" db="EMBL/GenBank/DDBJ databases">
        <title>Novel Leptospira species isolated from soil and water in Japan.</title>
        <authorList>
            <person name="Nakao R."/>
            <person name="Masuzawa T."/>
        </authorList>
    </citation>
    <scope>NUCLEOTIDE SEQUENCE [LARGE SCALE GENOMIC DNA]</scope>
    <source>
        <strain evidence="10 11">YH101</strain>
    </source>
</reference>
<evidence type="ECO:0000256" key="9">
    <source>
        <dbReference type="ARBA" id="ARBA00049893"/>
    </source>
</evidence>
<dbReference type="GO" id="GO:0005507">
    <property type="term" value="F:copper ion binding"/>
    <property type="evidence" value="ECO:0007669"/>
    <property type="project" value="TreeGrafter"/>
</dbReference>
<keyword evidence="3" id="KW-0808">Transferase</keyword>
<evidence type="ECO:0000256" key="7">
    <source>
        <dbReference type="ARBA" id="ARBA00047989"/>
    </source>
</evidence>
<comment type="caution">
    <text evidence="10">The sequence shown here is derived from an EMBL/GenBank/DDBJ whole genome shotgun (WGS) entry which is preliminary data.</text>
</comment>
<keyword evidence="11" id="KW-1185">Reference proteome</keyword>
<sequence length="240" mass="27488">MKIVSKVEYGTVHCVSLGKEEWNLQSLDQKIPKSDEDWFNATKQIVSSSMNVDSNKIHTLKQTHGNQFYEIDSKWLKSSEGIYEGDALWTSRRDELLVVRTADCVPVFLWNEKEPLVAMIHSGWKGTKLKITNQLIGEILSKGYKEEDLVICLGPSIGKQNYIVQEDVYQYFSHYGEEVIEASSGGYLLSVATAIAVSLEKDFPQIKILRHDEEVFRSARYFSHRAKEEGRNMNLIFWGS</sequence>
<dbReference type="GO" id="GO:0017061">
    <property type="term" value="F:S-methyl-5-thioadenosine phosphorylase activity"/>
    <property type="evidence" value="ECO:0007669"/>
    <property type="project" value="UniProtKB-EC"/>
</dbReference>
<comment type="catalytic activity">
    <reaction evidence="1">
        <text>inosine + phosphate = alpha-D-ribose 1-phosphate + hypoxanthine</text>
        <dbReference type="Rhea" id="RHEA:27646"/>
        <dbReference type="ChEBI" id="CHEBI:17368"/>
        <dbReference type="ChEBI" id="CHEBI:17596"/>
        <dbReference type="ChEBI" id="CHEBI:43474"/>
        <dbReference type="ChEBI" id="CHEBI:57720"/>
        <dbReference type="EC" id="2.4.2.1"/>
    </reaction>
    <physiologicalReaction direction="left-to-right" evidence="1">
        <dbReference type="Rhea" id="RHEA:27647"/>
    </physiologicalReaction>
</comment>
<organism evidence="10 11">
    <name type="scientific">Leptospira ryugenii</name>
    <dbReference type="NCBI Taxonomy" id="1917863"/>
    <lineage>
        <taxon>Bacteria</taxon>
        <taxon>Pseudomonadati</taxon>
        <taxon>Spirochaetota</taxon>
        <taxon>Spirochaetia</taxon>
        <taxon>Leptospirales</taxon>
        <taxon>Leptospiraceae</taxon>
        <taxon>Leptospira</taxon>
    </lineage>
</organism>
<dbReference type="Pfam" id="PF02578">
    <property type="entry name" value="Cu-oxidase_4"/>
    <property type="match status" value="1"/>
</dbReference>
<protein>
    <recommendedName>
        <fullName evidence="12">YfiH family protein</fullName>
    </recommendedName>
</protein>
<dbReference type="OrthoDB" id="4279at2"/>
<evidence type="ECO:0000313" key="11">
    <source>
        <dbReference type="Proteomes" id="UP000245133"/>
    </source>
</evidence>
<dbReference type="GO" id="GO:0016787">
    <property type="term" value="F:hydrolase activity"/>
    <property type="evidence" value="ECO:0007669"/>
    <property type="project" value="UniProtKB-KW"/>
</dbReference>
<evidence type="ECO:0000256" key="2">
    <source>
        <dbReference type="ARBA" id="ARBA00007353"/>
    </source>
</evidence>
<dbReference type="InterPro" id="IPR038371">
    <property type="entry name" value="Cu_polyphenol_OxRdtase_sf"/>
</dbReference>
<comment type="catalytic activity">
    <reaction evidence="9">
        <text>S-methyl-5'-thioadenosine + phosphate = 5-(methylsulfanyl)-alpha-D-ribose 1-phosphate + adenine</text>
        <dbReference type="Rhea" id="RHEA:11852"/>
        <dbReference type="ChEBI" id="CHEBI:16708"/>
        <dbReference type="ChEBI" id="CHEBI:17509"/>
        <dbReference type="ChEBI" id="CHEBI:43474"/>
        <dbReference type="ChEBI" id="CHEBI:58533"/>
        <dbReference type="EC" id="2.4.2.28"/>
    </reaction>
    <physiologicalReaction direction="left-to-right" evidence="9">
        <dbReference type="Rhea" id="RHEA:11853"/>
    </physiologicalReaction>
</comment>
<dbReference type="PANTHER" id="PTHR30616:SF2">
    <property type="entry name" value="PURINE NUCLEOSIDE PHOSPHORYLASE LACC1"/>
    <property type="match status" value="1"/>
</dbReference>
<keyword evidence="4" id="KW-0479">Metal-binding</keyword>
<evidence type="ECO:0000256" key="3">
    <source>
        <dbReference type="ARBA" id="ARBA00022679"/>
    </source>
</evidence>
<dbReference type="InterPro" id="IPR003730">
    <property type="entry name" value="Cu_polyphenol_OxRdtase"/>
</dbReference>
<dbReference type="SUPFAM" id="SSF64438">
    <property type="entry name" value="CNF1/YfiH-like putative cysteine hydrolases"/>
    <property type="match status" value="1"/>
</dbReference>
<gene>
    <name evidence="10" type="ORF">LPTSP4_12410</name>
</gene>
<evidence type="ECO:0000256" key="1">
    <source>
        <dbReference type="ARBA" id="ARBA00000553"/>
    </source>
</evidence>
<dbReference type="Proteomes" id="UP000245133">
    <property type="component" value="Unassembled WGS sequence"/>
</dbReference>
<dbReference type="CDD" id="cd16833">
    <property type="entry name" value="YfiH"/>
    <property type="match status" value="1"/>
</dbReference>
<accession>A0A2P2DYN4</accession>
<evidence type="ECO:0000313" key="10">
    <source>
        <dbReference type="EMBL" id="GBF49722.1"/>
    </source>
</evidence>
<evidence type="ECO:0000256" key="8">
    <source>
        <dbReference type="ARBA" id="ARBA00048968"/>
    </source>
</evidence>
<proteinExistence type="inferred from homology"/>
<comment type="similarity">
    <text evidence="2">Belongs to the purine nucleoside phosphorylase YfiH/LACC1 family.</text>
</comment>
<comment type="catalytic activity">
    <reaction evidence="8">
        <text>adenosine + phosphate = alpha-D-ribose 1-phosphate + adenine</text>
        <dbReference type="Rhea" id="RHEA:27642"/>
        <dbReference type="ChEBI" id="CHEBI:16335"/>
        <dbReference type="ChEBI" id="CHEBI:16708"/>
        <dbReference type="ChEBI" id="CHEBI:43474"/>
        <dbReference type="ChEBI" id="CHEBI:57720"/>
        <dbReference type="EC" id="2.4.2.1"/>
    </reaction>
    <physiologicalReaction direction="left-to-right" evidence="8">
        <dbReference type="Rhea" id="RHEA:27643"/>
    </physiologicalReaction>
</comment>
<dbReference type="PANTHER" id="PTHR30616">
    <property type="entry name" value="UNCHARACTERIZED PROTEIN YFIH"/>
    <property type="match status" value="1"/>
</dbReference>
<keyword evidence="5" id="KW-0378">Hydrolase</keyword>
<name>A0A2P2DYN4_9LEPT</name>